<evidence type="ECO:0000313" key="2">
    <source>
        <dbReference type="EMBL" id="CAG5078551.1"/>
    </source>
</evidence>
<keyword evidence="1" id="KW-1133">Transmembrane helix</keyword>
<name>A0ABN7RIL9_THEXY</name>
<dbReference type="EMBL" id="CAJRAY010000009">
    <property type="protein sequence ID" value="CAG5078551.1"/>
    <property type="molecule type" value="Genomic_DNA"/>
</dbReference>
<evidence type="ECO:0000256" key="1">
    <source>
        <dbReference type="SAM" id="Phobius"/>
    </source>
</evidence>
<organism evidence="2 3">
    <name type="scientific">Thermobacillus xylanilyticus</name>
    <dbReference type="NCBI Taxonomy" id="76633"/>
    <lineage>
        <taxon>Bacteria</taxon>
        <taxon>Bacillati</taxon>
        <taxon>Bacillota</taxon>
        <taxon>Bacilli</taxon>
        <taxon>Bacillales</taxon>
        <taxon>Paenibacillaceae</taxon>
        <taxon>Thermobacillus</taxon>
    </lineage>
</organism>
<feature type="transmembrane region" description="Helical" evidence="1">
    <location>
        <begin position="37"/>
        <end position="58"/>
    </location>
</feature>
<keyword evidence="1" id="KW-0812">Transmembrane</keyword>
<comment type="caution">
    <text evidence="2">The sequence shown here is derived from an EMBL/GenBank/DDBJ whole genome shotgun (WGS) entry which is preliminary data.</text>
</comment>
<keyword evidence="3" id="KW-1185">Reference proteome</keyword>
<protein>
    <submittedName>
        <fullName evidence="2">Uncharacterized protein</fullName>
    </submittedName>
</protein>
<proteinExistence type="predicted"/>
<accession>A0ABN7RIL9</accession>
<feature type="transmembrane region" description="Helical" evidence="1">
    <location>
        <begin position="12"/>
        <end position="31"/>
    </location>
</feature>
<gene>
    <name evidence="2" type="primary">txxe 181</name>
    <name evidence="2" type="ORF">TXXE_02335</name>
</gene>
<reference evidence="2 3" key="1">
    <citation type="submission" date="2021-04" db="EMBL/GenBank/DDBJ databases">
        <authorList>
            <person name="Rakotoarivonina H."/>
        </authorList>
    </citation>
    <scope>NUCLEOTIDE SEQUENCE [LARGE SCALE GENOMIC DNA]</scope>
    <source>
        <strain evidence="2 3">XE</strain>
    </source>
</reference>
<sequence>MKRFASYLIRYLLLITPTILMLVALVEFFPYTGLARIAALPAIVVMNSLIIVASFAVPHKGLLSAVLKAVLTIFITLWIAIYFYPQEFSPSVMAQTRDAVRAINNLDNITRDDLNANRNIDNPAYVVALYKYRDEIPLDGTYQLYEHPDVSINSLEEIGSKLRGYHKAIWWYLKTFK</sequence>
<keyword evidence="1" id="KW-0472">Membrane</keyword>
<evidence type="ECO:0000313" key="3">
    <source>
        <dbReference type="Proteomes" id="UP000681526"/>
    </source>
</evidence>
<feature type="transmembrane region" description="Helical" evidence="1">
    <location>
        <begin position="65"/>
        <end position="84"/>
    </location>
</feature>
<dbReference type="Proteomes" id="UP000681526">
    <property type="component" value="Unassembled WGS sequence"/>
</dbReference>